<sequence length="117" mass="12837">MRIQLLAAKASGPEADSRSLLYRSTTTRPGTPHRRVGAAVKENLVSFFVQVVWLSDFVSKVPAIPFSAAGGKKAVSEALQGKEMVFERQQVVFETLRFALKEASCFLQNQNPGVLNL</sequence>
<reference evidence="1" key="1">
    <citation type="submission" date="2014-11" db="EMBL/GenBank/DDBJ databases">
        <authorList>
            <person name="Otto D Thomas"/>
            <person name="Naeem Raeece"/>
        </authorList>
    </citation>
    <scope>NUCLEOTIDE SEQUENCE</scope>
</reference>
<organism evidence="1">
    <name type="scientific">Chromera velia CCMP2878</name>
    <dbReference type="NCBI Taxonomy" id="1169474"/>
    <lineage>
        <taxon>Eukaryota</taxon>
        <taxon>Sar</taxon>
        <taxon>Alveolata</taxon>
        <taxon>Colpodellida</taxon>
        <taxon>Chromeraceae</taxon>
        <taxon>Chromera</taxon>
    </lineage>
</organism>
<gene>
    <name evidence="1" type="ORF">Cvel_9275</name>
</gene>
<dbReference type="PhylomeDB" id="A0A0G4HXK5"/>
<dbReference type="AlphaFoldDB" id="A0A0G4HXK5"/>
<protein>
    <submittedName>
        <fullName evidence="1">Uncharacterized protein</fullName>
    </submittedName>
</protein>
<dbReference type="EMBL" id="CDMZ01004267">
    <property type="protein sequence ID" value="CEM49229.1"/>
    <property type="molecule type" value="Genomic_DNA"/>
</dbReference>
<evidence type="ECO:0000313" key="1">
    <source>
        <dbReference type="EMBL" id="CEM49229.1"/>
    </source>
</evidence>
<proteinExistence type="predicted"/>
<name>A0A0G4HXK5_9ALVE</name>
<dbReference type="VEuPathDB" id="CryptoDB:Cvel_9275"/>
<accession>A0A0G4HXK5</accession>